<dbReference type="GO" id="GO:0006915">
    <property type="term" value="P:apoptotic process"/>
    <property type="evidence" value="ECO:0007669"/>
    <property type="project" value="UniProtKB-KW"/>
</dbReference>
<keyword evidence="10" id="KW-0496">Mitochondrion</keyword>
<sequence length="514" mass="57511">MWSRFSTAWRSCSVPYLLIGGGTASYYAALTIRARDPDAKVMIITDENDSPYKRQLLSKEFWWYGDKNTPTTLSYTSPGSEKRRYIRYEADGFYPKWDDFVDKASTDNNNGYLEHGGISLMRNCKAMKLDARKREVELSDGNKINYEKCLIATGSRAKPLKELDTSNSKLEKSITHFRSVEDYKKLESAVRSKDESEIVVIGGGILGSELVYSLTRRFGPAARYPNREDEPKVHITHLFPEAGLLTGVLPPMFSDYATNQMKSHGRIEMNLANARSQETDASKNSMEPVVEKLVCDYVVVATDETEPNVEFVSNSGLKLDNKNGGILADSQMKVMDNIWAAGDVCSFDDPVIGRRRRVQNWEHAQISGRVAGENMTGGNKAFSHQGAFMTVFSSGDHVSAVGDIDSSLETISYVMDPEEDDEEGKARNEESQPVMRAVVFYLVPSGTDEGKKRIVGVLLYNIFEGMELEIARKLITDGKEIEDGQMCSDLARLFDIFPEPDEEDAENNENAAEI</sequence>
<protein>
    <submittedName>
        <fullName evidence="14">Pyridine nucleotide-disulfide oxidoreductase domain-containing protein</fullName>
    </submittedName>
</protein>
<evidence type="ECO:0000256" key="1">
    <source>
        <dbReference type="ARBA" id="ARBA00001974"/>
    </source>
</evidence>
<keyword evidence="15" id="KW-1185">Reference proteome</keyword>
<evidence type="ECO:0000256" key="4">
    <source>
        <dbReference type="ARBA" id="ARBA00022630"/>
    </source>
</evidence>
<dbReference type="SUPFAM" id="SSF55424">
    <property type="entry name" value="FAD/NAD-linked reductases, dimerisation (C-terminal) domain"/>
    <property type="match status" value="1"/>
</dbReference>
<keyword evidence="5" id="KW-0053">Apoptosis</keyword>
<dbReference type="SUPFAM" id="SSF51905">
    <property type="entry name" value="FAD/NAD(P)-binding domain"/>
    <property type="match status" value="2"/>
</dbReference>
<comment type="catalytic activity">
    <reaction evidence="11">
        <text>A + NADH + H(+) = AH2 + NAD(+)</text>
        <dbReference type="Rhea" id="RHEA:11356"/>
        <dbReference type="ChEBI" id="CHEBI:13193"/>
        <dbReference type="ChEBI" id="CHEBI:15378"/>
        <dbReference type="ChEBI" id="CHEBI:17499"/>
        <dbReference type="ChEBI" id="CHEBI:57540"/>
        <dbReference type="ChEBI" id="CHEBI:57945"/>
    </reaction>
</comment>
<evidence type="ECO:0000256" key="5">
    <source>
        <dbReference type="ARBA" id="ARBA00022703"/>
    </source>
</evidence>
<dbReference type="Pfam" id="PF14721">
    <property type="entry name" value="AIF_C"/>
    <property type="match status" value="1"/>
</dbReference>
<dbReference type="InterPro" id="IPR050446">
    <property type="entry name" value="FAD-oxidoreductase/Apoptosis"/>
</dbReference>
<dbReference type="Proteomes" id="UP001201812">
    <property type="component" value="Unassembled WGS sequence"/>
</dbReference>
<dbReference type="GO" id="GO:0071949">
    <property type="term" value="F:FAD binding"/>
    <property type="evidence" value="ECO:0007669"/>
    <property type="project" value="TreeGrafter"/>
</dbReference>
<dbReference type="PANTHER" id="PTHR43557:SF4">
    <property type="entry name" value="APOPTOSIS-INDUCING FACTOR 1, MITOCHONDRIAL"/>
    <property type="match status" value="1"/>
</dbReference>
<dbReference type="AlphaFoldDB" id="A0AAD4RDG0"/>
<keyword evidence="6" id="KW-0274">FAD</keyword>
<evidence type="ECO:0000256" key="11">
    <source>
        <dbReference type="ARBA" id="ARBA00047786"/>
    </source>
</evidence>
<dbReference type="PANTHER" id="PTHR43557">
    <property type="entry name" value="APOPTOSIS-INDUCING FACTOR 1"/>
    <property type="match status" value="1"/>
</dbReference>
<comment type="similarity">
    <text evidence="3">Belongs to the FAD-dependent oxidoreductase family.</text>
</comment>
<dbReference type="Pfam" id="PF07992">
    <property type="entry name" value="Pyr_redox_2"/>
    <property type="match status" value="1"/>
</dbReference>
<evidence type="ECO:0000259" key="12">
    <source>
        <dbReference type="Pfam" id="PF07992"/>
    </source>
</evidence>
<dbReference type="Gene3D" id="3.50.50.60">
    <property type="entry name" value="FAD/NAD(P)-binding domain"/>
    <property type="match status" value="2"/>
</dbReference>
<evidence type="ECO:0000256" key="6">
    <source>
        <dbReference type="ARBA" id="ARBA00022827"/>
    </source>
</evidence>
<dbReference type="Gene3D" id="3.30.390.30">
    <property type="match status" value="1"/>
</dbReference>
<dbReference type="SMART" id="SM01353">
    <property type="entry name" value="AIF_C"/>
    <property type="match status" value="1"/>
</dbReference>
<reference evidence="14" key="1">
    <citation type="submission" date="2022-01" db="EMBL/GenBank/DDBJ databases">
        <title>Genome Sequence Resource for Two Populations of Ditylenchus destructor, the Migratory Endoparasitic Phytonematode.</title>
        <authorList>
            <person name="Zhang H."/>
            <person name="Lin R."/>
            <person name="Xie B."/>
        </authorList>
    </citation>
    <scope>NUCLEOTIDE SEQUENCE</scope>
    <source>
        <strain evidence="14">BazhouSP</strain>
    </source>
</reference>
<keyword evidence="7" id="KW-0809">Transit peptide</keyword>
<evidence type="ECO:0000256" key="3">
    <source>
        <dbReference type="ARBA" id="ARBA00006442"/>
    </source>
</evidence>
<comment type="caution">
    <text evidence="14">The sequence shown here is derived from an EMBL/GenBank/DDBJ whole genome shotgun (WGS) entry which is preliminary data.</text>
</comment>
<dbReference type="GO" id="GO:0016174">
    <property type="term" value="F:NAD(P)H oxidase H2O2-forming activity"/>
    <property type="evidence" value="ECO:0007669"/>
    <property type="project" value="TreeGrafter"/>
</dbReference>
<keyword evidence="8" id="KW-0560">Oxidoreductase</keyword>
<dbReference type="GO" id="GO:0005739">
    <property type="term" value="C:mitochondrion"/>
    <property type="evidence" value="ECO:0007669"/>
    <property type="project" value="UniProtKB-SubCell"/>
</dbReference>
<feature type="domain" description="Mitochondrial apoptosis-inducing factor C-terminal" evidence="13">
    <location>
        <begin position="371"/>
        <end position="431"/>
    </location>
</feature>
<feature type="domain" description="FAD/NAD(P)-binding" evidence="12">
    <location>
        <begin position="17"/>
        <end position="367"/>
    </location>
</feature>
<comment type="subcellular location">
    <subcellularLocation>
        <location evidence="2">Mitochondrion</location>
    </subcellularLocation>
</comment>
<accession>A0AAD4RDG0</accession>
<evidence type="ECO:0000313" key="14">
    <source>
        <dbReference type="EMBL" id="KAI1728857.1"/>
    </source>
</evidence>
<dbReference type="InterPro" id="IPR036188">
    <property type="entry name" value="FAD/NAD-bd_sf"/>
</dbReference>
<keyword evidence="4" id="KW-0285">Flavoprotein</keyword>
<dbReference type="PRINTS" id="PR00411">
    <property type="entry name" value="PNDRDTASEI"/>
</dbReference>
<gene>
    <name evidence="14" type="ORF">DdX_01061</name>
</gene>
<evidence type="ECO:0000256" key="10">
    <source>
        <dbReference type="ARBA" id="ARBA00023128"/>
    </source>
</evidence>
<evidence type="ECO:0000256" key="2">
    <source>
        <dbReference type="ARBA" id="ARBA00004173"/>
    </source>
</evidence>
<dbReference type="PRINTS" id="PR00368">
    <property type="entry name" value="FADPNR"/>
</dbReference>
<evidence type="ECO:0000256" key="9">
    <source>
        <dbReference type="ARBA" id="ARBA00023027"/>
    </source>
</evidence>
<evidence type="ECO:0000259" key="13">
    <source>
        <dbReference type="Pfam" id="PF14721"/>
    </source>
</evidence>
<keyword evidence="9" id="KW-0520">NAD</keyword>
<dbReference type="InterPro" id="IPR029324">
    <property type="entry name" value="AIF_C"/>
</dbReference>
<comment type="cofactor">
    <cofactor evidence="1">
        <name>FAD</name>
        <dbReference type="ChEBI" id="CHEBI:57692"/>
    </cofactor>
</comment>
<evidence type="ECO:0000256" key="7">
    <source>
        <dbReference type="ARBA" id="ARBA00022946"/>
    </source>
</evidence>
<proteinExistence type="inferred from homology"/>
<organism evidence="14 15">
    <name type="scientific">Ditylenchus destructor</name>
    <dbReference type="NCBI Taxonomy" id="166010"/>
    <lineage>
        <taxon>Eukaryota</taxon>
        <taxon>Metazoa</taxon>
        <taxon>Ecdysozoa</taxon>
        <taxon>Nematoda</taxon>
        <taxon>Chromadorea</taxon>
        <taxon>Rhabditida</taxon>
        <taxon>Tylenchina</taxon>
        <taxon>Tylenchomorpha</taxon>
        <taxon>Sphaerularioidea</taxon>
        <taxon>Anguinidae</taxon>
        <taxon>Anguininae</taxon>
        <taxon>Ditylenchus</taxon>
    </lineage>
</organism>
<dbReference type="GO" id="GO:0046983">
    <property type="term" value="F:protein dimerization activity"/>
    <property type="evidence" value="ECO:0007669"/>
    <property type="project" value="InterPro"/>
</dbReference>
<name>A0AAD4RDG0_9BILA</name>
<dbReference type="InterPro" id="IPR023753">
    <property type="entry name" value="FAD/NAD-binding_dom"/>
</dbReference>
<evidence type="ECO:0000313" key="15">
    <source>
        <dbReference type="Proteomes" id="UP001201812"/>
    </source>
</evidence>
<dbReference type="EMBL" id="JAKKPZ010000001">
    <property type="protein sequence ID" value="KAI1728857.1"/>
    <property type="molecule type" value="Genomic_DNA"/>
</dbReference>
<dbReference type="InterPro" id="IPR016156">
    <property type="entry name" value="FAD/NAD-linked_Rdtase_dimer_sf"/>
</dbReference>
<dbReference type="GO" id="GO:0033108">
    <property type="term" value="P:mitochondrial respiratory chain complex assembly"/>
    <property type="evidence" value="ECO:0007669"/>
    <property type="project" value="TreeGrafter"/>
</dbReference>
<evidence type="ECO:0000256" key="8">
    <source>
        <dbReference type="ARBA" id="ARBA00023002"/>
    </source>
</evidence>